<dbReference type="STRING" id="6290.A0A0N4X8Y4"/>
<dbReference type="Proteomes" id="UP000268014">
    <property type="component" value="Unassembled WGS sequence"/>
</dbReference>
<evidence type="ECO:0000313" key="4">
    <source>
        <dbReference type="EMBL" id="VDO86156.1"/>
    </source>
</evidence>
<dbReference type="PROSITE" id="PS01183">
    <property type="entry name" value="UBIE_1"/>
    <property type="match status" value="1"/>
</dbReference>
<proteinExistence type="predicted"/>
<dbReference type="InterPro" id="IPR023576">
    <property type="entry name" value="UbiE/COQ5_MeTrFase_CS"/>
</dbReference>
<reference evidence="6" key="1">
    <citation type="submission" date="2017-02" db="UniProtKB">
        <authorList>
            <consortium name="WormBaseParasite"/>
        </authorList>
    </citation>
    <scope>IDENTIFICATION</scope>
</reference>
<dbReference type="SUPFAM" id="SSF53335">
    <property type="entry name" value="S-adenosyl-L-methionine-dependent methyltransferases"/>
    <property type="match status" value="1"/>
</dbReference>
<organism evidence="6">
    <name type="scientific">Haemonchus placei</name>
    <name type="common">Barber's pole worm</name>
    <dbReference type="NCBI Taxonomy" id="6290"/>
    <lineage>
        <taxon>Eukaryota</taxon>
        <taxon>Metazoa</taxon>
        <taxon>Ecdysozoa</taxon>
        <taxon>Nematoda</taxon>
        <taxon>Chromadorea</taxon>
        <taxon>Rhabditida</taxon>
        <taxon>Rhabditina</taxon>
        <taxon>Rhabditomorpha</taxon>
        <taxon>Strongyloidea</taxon>
        <taxon>Trichostrongylidae</taxon>
        <taxon>Haemonchus</taxon>
    </lineage>
</organism>
<accession>A0A0N4X8Y4</accession>
<dbReference type="Gene3D" id="3.40.50.150">
    <property type="entry name" value="Vaccinia Virus protein VP39"/>
    <property type="match status" value="1"/>
</dbReference>
<evidence type="ECO:0000256" key="1">
    <source>
        <dbReference type="ARBA" id="ARBA00022603"/>
    </source>
</evidence>
<name>A0A0N4X8Y4_HAEPC</name>
<protein>
    <submittedName>
        <fullName evidence="6">2-methoxy-6-polyprenyl-1,4-benzoquinol methylase, mitochondrial</fullName>
    </submittedName>
</protein>
<dbReference type="OrthoDB" id="6329284at2759"/>
<reference evidence="4 5" key="2">
    <citation type="submission" date="2018-11" db="EMBL/GenBank/DDBJ databases">
        <authorList>
            <consortium name="Pathogen Informatics"/>
        </authorList>
    </citation>
    <scope>NUCLEOTIDE SEQUENCE [LARGE SCALE GENOMIC DNA]</scope>
    <source>
        <strain evidence="4 5">MHpl1</strain>
    </source>
</reference>
<evidence type="ECO:0000256" key="3">
    <source>
        <dbReference type="ARBA" id="ARBA00022691"/>
    </source>
</evidence>
<sequence length="87" mass="10160">MLKPLAYISTRAFSGRCSNIWGKQLRMASTHFGYEQVDEAEKEKRVHHVFANVAKKYDLMNDAMSFGIHRLWKDYYVDGLPLTFNSK</sequence>
<keyword evidence="2" id="KW-0808">Transferase</keyword>
<keyword evidence="5" id="KW-1185">Reference proteome</keyword>
<dbReference type="EMBL" id="UZAF01022611">
    <property type="protein sequence ID" value="VDO86156.1"/>
    <property type="molecule type" value="Genomic_DNA"/>
</dbReference>
<keyword evidence="3" id="KW-0949">S-adenosyl-L-methionine</keyword>
<evidence type="ECO:0000313" key="5">
    <source>
        <dbReference type="Proteomes" id="UP000268014"/>
    </source>
</evidence>
<evidence type="ECO:0000256" key="2">
    <source>
        <dbReference type="ARBA" id="ARBA00022679"/>
    </source>
</evidence>
<evidence type="ECO:0000313" key="6">
    <source>
        <dbReference type="WBParaSite" id="HPLM_0002082601-mRNA-1"/>
    </source>
</evidence>
<keyword evidence="1" id="KW-0489">Methyltransferase</keyword>
<dbReference type="Pfam" id="PF01209">
    <property type="entry name" value="Ubie_methyltran"/>
    <property type="match status" value="1"/>
</dbReference>
<dbReference type="WBParaSite" id="HPLM_0002082601-mRNA-1">
    <property type="protein sequence ID" value="HPLM_0002082601-mRNA-1"/>
    <property type="gene ID" value="HPLM_0002082601"/>
</dbReference>
<dbReference type="GO" id="GO:0008168">
    <property type="term" value="F:methyltransferase activity"/>
    <property type="evidence" value="ECO:0007669"/>
    <property type="project" value="UniProtKB-KW"/>
</dbReference>
<gene>
    <name evidence="4" type="ORF">HPLM_LOCUS20818</name>
</gene>
<dbReference type="GO" id="GO:0032259">
    <property type="term" value="P:methylation"/>
    <property type="evidence" value="ECO:0007669"/>
    <property type="project" value="UniProtKB-KW"/>
</dbReference>
<dbReference type="AlphaFoldDB" id="A0A0N4X8Y4"/>
<dbReference type="InterPro" id="IPR029063">
    <property type="entry name" value="SAM-dependent_MTases_sf"/>
</dbReference>